<dbReference type="InterPro" id="IPR011042">
    <property type="entry name" value="6-blade_b-propeller_TolB-like"/>
</dbReference>
<evidence type="ECO:0000259" key="2">
    <source>
        <dbReference type="Pfam" id="PF07995"/>
    </source>
</evidence>
<evidence type="ECO:0000313" key="4">
    <source>
        <dbReference type="Proteomes" id="UP001218412"/>
    </source>
</evidence>
<protein>
    <submittedName>
        <fullName evidence="3">PQQ-dependent sugar dehydrogenase</fullName>
    </submittedName>
</protein>
<dbReference type="RefSeq" id="WP_272859408.1">
    <property type="nucleotide sequence ID" value="NZ_CP067134.1"/>
</dbReference>
<feature type="signal peptide" evidence="1">
    <location>
        <begin position="1"/>
        <end position="19"/>
    </location>
</feature>
<dbReference type="SUPFAM" id="SSF50952">
    <property type="entry name" value="Soluble quinoprotein glucose dehydrogenase"/>
    <property type="match status" value="1"/>
</dbReference>
<dbReference type="PROSITE" id="PS51257">
    <property type="entry name" value="PROKAR_LIPOPROTEIN"/>
    <property type="match status" value="1"/>
</dbReference>
<dbReference type="Proteomes" id="UP001218412">
    <property type="component" value="Chromosome"/>
</dbReference>
<dbReference type="PANTHER" id="PTHR19328">
    <property type="entry name" value="HEDGEHOG-INTERACTING PROTEIN"/>
    <property type="match status" value="1"/>
</dbReference>
<proteinExistence type="predicted"/>
<dbReference type="InterPro" id="IPR012938">
    <property type="entry name" value="Glc/Sorbosone_DH"/>
</dbReference>
<organism evidence="3 4">
    <name type="scientific">Paracoccus stylophorae</name>
    <dbReference type="NCBI Taxonomy" id="659350"/>
    <lineage>
        <taxon>Bacteria</taxon>
        <taxon>Pseudomonadati</taxon>
        <taxon>Pseudomonadota</taxon>
        <taxon>Alphaproteobacteria</taxon>
        <taxon>Rhodobacterales</taxon>
        <taxon>Paracoccaceae</taxon>
        <taxon>Paracoccus</taxon>
    </lineage>
</organism>
<name>A0ABY7SWV0_9RHOB</name>
<evidence type="ECO:0000256" key="1">
    <source>
        <dbReference type="SAM" id="SignalP"/>
    </source>
</evidence>
<reference evidence="3 4" key="1">
    <citation type="submission" date="2021-01" db="EMBL/GenBank/DDBJ databases">
        <title>Biogeographic distribution of Paracoccus.</title>
        <authorList>
            <person name="Hollensteiner J."/>
            <person name="Leineberger J."/>
            <person name="Brinkhoff T."/>
            <person name="Daniel R."/>
        </authorList>
    </citation>
    <scope>NUCLEOTIDE SEQUENCE [LARGE SCALE GENOMIC DNA]</scope>
    <source>
        <strain evidence="3 4">LMG25392</strain>
    </source>
</reference>
<dbReference type="PANTHER" id="PTHR19328:SF75">
    <property type="entry name" value="ALDOSE SUGAR DEHYDROGENASE YLII"/>
    <property type="match status" value="1"/>
</dbReference>
<evidence type="ECO:0000313" key="3">
    <source>
        <dbReference type="EMBL" id="WCR11305.1"/>
    </source>
</evidence>
<keyword evidence="4" id="KW-1185">Reference proteome</keyword>
<feature type="chain" id="PRO_5045111589" evidence="1">
    <location>
        <begin position="20"/>
        <end position="392"/>
    </location>
</feature>
<feature type="domain" description="Glucose/Sorbosone dehydrogenase" evidence="2">
    <location>
        <begin position="59"/>
        <end position="386"/>
    </location>
</feature>
<accession>A0ABY7SWV0</accession>
<dbReference type="InterPro" id="IPR011041">
    <property type="entry name" value="Quinoprot_gluc/sorb_DH_b-prop"/>
</dbReference>
<dbReference type="EMBL" id="CP067134">
    <property type="protein sequence ID" value="WCR11305.1"/>
    <property type="molecule type" value="Genomic_DNA"/>
</dbReference>
<dbReference type="Gene3D" id="2.120.10.30">
    <property type="entry name" value="TolB, C-terminal domain"/>
    <property type="match status" value="1"/>
</dbReference>
<dbReference type="Pfam" id="PF07995">
    <property type="entry name" value="GSDH"/>
    <property type="match status" value="1"/>
</dbReference>
<gene>
    <name evidence="3" type="ORF">JHW45_02560</name>
</gene>
<keyword evidence="1" id="KW-0732">Signal</keyword>
<sequence>MRRLTVIAATALFAGCALAQDFNDRPPNAAGQTPAFENQTRASAIRAQALNQTVMAEGLEHPWGMAQLPDGGWLVTERPGRLRMVSRDGTLSAPIAGLPQVDARGQGGLLDVIVDDDFARTRRLWVSFSQRLPDNGTATAVATGTLSADGTRIEDARTIWQQTPWPSTKHYGSRLVLDGQGGLFVTTGERGGPRSRQEAQNVANTIGTVVRIDPLTGAPMGAGIAGGLPEIWSYGHRNVQGAALSLDGTLWTVEHGPRGGDELNRPLPGRNYGWPDVSYGVEYSGQTIPGGLTQKEGIEQPVYYWDPVIAPGGMVFYDGDMFPDWRGDLLIAGLQSGSLVQLKLSHGRVTAEARPAPGLGRVRDVAVAQDGAVVVLTDFDNGQMIRLTPAAP</sequence>